<evidence type="ECO:0000313" key="2">
    <source>
        <dbReference type="Proteomes" id="UP000193719"/>
    </source>
</evidence>
<name>A0A1Y1U9B2_9FUNG</name>
<dbReference type="AlphaFoldDB" id="A0A1Y1U9B2"/>
<dbReference type="STRING" id="1754191.A0A1Y1U9B2"/>
<proteinExistence type="predicted"/>
<evidence type="ECO:0000313" key="1">
    <source>
        <dbReference type="EMBL" id="ORX34618.1"/>
    </source>
</evidence>
<reference evidence="1 2" key="2">
    <citation type="submission" date="2016-08" db="EMBL/GenBank/DDBJ databases">
        <title>Pervasive Adenine N6-methylation of Active Genes in Fungi.</title>
        <authorList>
            <consortium name="DOE Joint Genome Institute"/>
            <person name="Mondo S.J."/>
            <person name="Dannebaum R.O."/>
            <person name="Kuo R.C."/>
            <person name="Labutti K."/>
            <person name="Haridas S."/>
            <person name="Kuo A."/>
            <person name="Salamov A."/>
            <person name="Ahrendt S.R."/>
            <person name="Lipzen A."/>
            <person name="Sullivan W."/>
            <person name="Andreopoulos W.B."/>
            <person name="Clum A."/>
            <person name="Lindquist E."/>
            <person name="Daum C."/>
            <person name="Ramamoorthy G.K."/>
            <person name="Gryganskyi A."/>
            <person name="Culley D."/>
            <person name="Magnuson J.K."/>
            <person name="James T.Y."/>
            <person name="O'Malley M.A."/>
            <person name="Stajich J.E."/>
            <person name="Spatafora J.W."/>
            <person name="Visel A."/>
            <person name="Grigoriev I.V."/>
        </authorList>
    </citation>
    <scope>NUCLEOTIDE SEQUENCE [LARGE SCALE GENOMIC DNA]</scope>
    <source>
        <strain evidence="2">finn</strain>
    </source>
</reference>
<keyword evidence="2" id="KW-1185">Reference proteome</keyword>
<gene>
    <name evidence="1" type="ORF">BCR36DRAFT_375896</name>
</gene>
<organism evidence="1 2">
    <name type="scientific">Piromyces finnis</name>
    <dbReference type="NCBI Taxonomy" id="1754191"/>
    <lineage>
        <taxon>Eukaryota</taxon>
        <taxon>Fungi</taxon>
        <taxon>Fungi incertae sedis</taxon>
        <taxon>Chytridiomycota</taxon>
        <taxon>Chytridiomycota incertae sedis</taxon>
        <taxon>Neocallimastigomycetes</taxon>
        <taxon>Neocallimastigales</taxon>
        <taxon>Neocallimastigaceae</taxon>
        <taxon>Piromyces</taxon>
    </lineage>
</organism>
<protein>
    <submittedName>
        <fullName evidence="1">Uncharacterized protein</fullName>
    </submittedName>
</protein>
<reference evidence="1 2" key="1">
    <citation type="submission" date="2016-08" db="EMBL/GenBank/DDBJ databases">
        <title>Genomes of anaerobic fungi encode conserved fungal cellulosomes for biomass hydrolysis.</title>
        <authorList>
            <consortium name="DOE Joint Genome Institute"/>
            <person name="Haitjema C.H."/>
            <person name="Gilmore S.P."/>
            <person name="Henske J.K."/>
            <person name="Solomon K.V."/>
            <person name="De Groot R."/>
            <person name="Kuo A."/>
            <person name="Mondo S.J."/>
            <person name="Salamov A.A."/>
            <person name="Labutti K."/>
            <person name="Zhao Z."/>
            <person name="Chiniquy J."/>
            <person name="Barry K."/>
            <person name="Brewer H.M."/>
            <person name="Purvine S.O."/>
            <person name="Wright A.T."/>
            <person name="Boxma B."/>
            <person name="Van Alen T."/>
            <person name="Hackstein J.H."/>
            <person name="Baker S.E."/>
            <person name="Grigoriev I.V."/>
            <person name="O'Malley M.A."/>
        </authorList>
    </citation>
    <scope>NUCLEOTIDE SEQUENCE [LARGE SCALE GENOMIC DNA]</scope>
    <source>
        <strain evidence="2">finn</strain>
    </source>
</reference>
<sequence length="138" mass="15840">MLLKYFSNFMDEYSKIRIKNKKLSLMGKRIVVVLIHGVKTHYIADVTHLRMNDNITKSIRILNGLAKKLKRRDWCWCINLASPETSPYSTKTFRCINSAAESVGVKLNCSSSKELADSLDKAIVPGQPYFNKLLEYDH</sequence>
<dbReference type="EMBL" id="MCFH01000186">
    <property type="protein sequence ID" value="ORX34618.1"/>
    <property type="molecule type" value="Genomic_DNA"/>
</dbReference>
<dbReference type="OrthoDB" id="372421at2759"/>
<dbReference type="Proteomes" id="UP000193719">
    <property type="component" value="Unassembled WGS sequence"/>
</dbReference>
<comment type="caution">
    <text evidence="1">The sequence shown here is derived from an EMBL/GenBank/DDBJ whole genome shotgun (WGS) entry which is preliminary data.</text>
</comment>
<accession>A0A1Y1U9B2</accession>